<dbReference type="PANTHER" id="PTHR47245">
    <property type="entry name" value="PEPTIDYLPROLYL ISOMERASE"/>
    <property type="match status" value="1"/>
</dbReference>
<comment type="caution">
    <text evidence="9">The sequence shown here is derived from an EMBL/GenBank/DDBJ whole genome shotgun (WGS) entry which is preliminary data.</text>
</comment>
<dbReference type="InterPro" id="IPR027304">
    <property type="entry name" value="Trigger_fact/SurA_dom_sf"/>
</dbReference>
<evidence type="ECO:0000256" key="5">
    <source>
        <dbReference type="ARBA" id="ARBA00023235"/>
    </source>
</evidence>
<dbReference type="EC" id="5.2.1.8" evidence="2"/>
<dbReference type="PANTHER" id="PTHR47245:SF1">
    <property type="entry name" value="FOLDASE PROTEIN PRSA"/>
    <property type="match status" value="1"/>
</dbReference>
<sequence>MIAVAVAFVISIFAGYGIYTRRGTQSAGKDHVVAKANGTKITLSQIDAGVKQLMDQMGISNLPQEQYYVLRKHVLDQMVLDMELDKEVKKNKIEVTDDEIKTAMDRIIAQFPTKEAYQDYLKSYNIKEEDLKKELKRQLAQQKLLQVAVKVDETVTDEDVKKFYADNGDTYFVRPEGLWVNYVVFSEGSVAQEARDALAAKQPWDDVMKRYADKIVHSTPYDNPLLVPMTTIEAQKELAPLKDLKVGQISQPIQLDSDHVAIYLVKKYQNQEKIPFEEVKDNIKLALSQQKVQAQRQAYLQGLIDSANIEIVDPSVFEAPQQSGQPADQEESGKQEATTQNGSQAPTSQPDNQQSQQ</sequence>
<evidence type="ECO:0000256" key="2">
    <source>
        <dbReference type="ARBA" id="ARBA00013194"/>
    </source>
</evidence>
<dbReference type="Gene3D" id="1.10.4030.10">
    <property type="entry name" value="Porin chaperone SurA, peptide-binding domain"/>
    <property type="match status" value="1"/>
</dbReference>
<keyword evidence="4" id="KW-0697">Rotamase</keyword>
<evidence type="ECO:0000256" key="6">
    <source>
        <dbReference type="SAM" id="Coils"/>
    </source>
</evidence>
<organism evidence="9 10">
    <name type="scientific">Acetomicrobium flavidum</name>
    <dbReference type="NCBI Taxonomy" id="49896"/>
    <lineage>
        <taxon>Bacteria</taxon>
        <taxon>Thermotogati</taxon>
        <taxon>Synergistota</taxon>
        <taxon>Synergistia</taxon>
        <taxon>Synergistales</taxon>
        <taxon>Acetomicrobiaceae</taxon>
        <taxon>Acetomicrobium</taxon>
    </lineage>
</organism>
<dbReference type="EMBL" id="FSQZ01000001">
    <property type="protein sequence ID" value="SIN75423.1"/>
    <property type="molecule type" value="Genomic_DNA"/>
</dbReference>
<protein>
    <recommendedName>
        <fullName evidence="2">peptidylprolyl isomerase</fullName>
        <ecNumber evidence="2">5.2.1.8</ecNumber>
    </recommendedName>
</protein>
<evidence type="ECO:0000313" key="10">
    <source>
        <dbReference type="Proteomes" id="UP000185093"/>
    </source>
</evidence>
<evidence type="ECO:0000256" key="4">
    <source>
        <dbReference type="ARBA" id="ARBA00023110"/>
    </source>
</evidence>
<proteinExistence type="predicted"/>
<feature type="compositionally biased region" description="Polar residues" evidence="7">
    <location>
        <begin position="335"/>
        <end position="357"/>
    </location>
</feature>
<evidence type="ECO:0000256" key="7">
    <source>
        <dbReference type="SAM" id="MobiDB-lite"/>
    </source>
</evidence>
<gene>
    <name evidence="9" type="ORF">SAMN05444368_1719</name>
</gene>
<keyword evidence="5" id="KW-0413">Isomerase</keyword>
<keyword evidence="6" id="KW-0175">Coiled coil</keyword>
<evidence type="ECO:0000256" key="1">
    <source>
        <dbReference type="ARBA" id="ARBA00000971"/>
    </source>
</evidence>
<dbReference type="Pfam" id="PF13145">
    <property type="entry name" value="Rotamase_2"/>
    <property type="match status" value="1"/>
</dbReference>
<dbReference type="Gene3D" id="3.10.50.40">
    <property type="match status" value="1"/>
</dbReference>
<dbReference type="Proteomes" id="UP000185093">
    <property type="component" value="Unassembled WGS sequence"/>
</dbReference>
<keyword evidence="3" id="KW-0732">Signal</keyword>
<name>A0ABY1JF32_9BACT</name>
<feature type="region of interest" description="Disordered" evidence="7">
    <location>
        <begin position="315"/>
        <end position="357"/>
    </location>
</feature>
<evidence type="ECO:0000259" key="8">
    <source>
        <dbReference type="Pfam" id="PF13145"/>
    </source>
</evidence>
<feature type="domain" description="PpiC" evidence="8">
    <location>
        <begin position="155"/>
        <end position="281"/>
    </location>
</feature>
<accession>A0ABY1JF32</accession>
<reference evidence="9 10" key="1">
    <citation type="submission" date="2016-11" db="EMBL/GenBank/DDBJ databases">
        <authorList>
            <person name="Varghese N."/>
            <person name="Submissions S."/>
        </authorList>
    </citation>
    <scope>NUCLEOTIDE SEQUENCE [LARGE SCALE GENOMIC DNA]</scope>
    <source>
        <strain evidence="9 10">DSM 20664</strain>
    </source>
</reference>
<dbReference type="InterPro" id="IPR050245">
    <property type="entry name" value="PrsA_foldase"/>
</dbReference>
<dbReference type="InterPro" id="IPR046357">
    <property type="entry name" value="PPIase_dom_sf"/>
</dbReference>
<dbReference type="SUPFAM" id="SSF109998">
    <property type="entry name" value="Triger factor/SurA peptide-binding domain-like"/>
    <property type="match status" value="1"/>
</dbReference>
<feature type="coiled-coil region" evidence="6">
    <location>
        <begin position="114"/>
        <end position="145"/>
    </location>
</feature>
<evidence type="ECO:0000313" key="9">
    <source>
        <dbReference type="EMBL" id="SIN75423.1"/>
    </source>
</evidence>
<keyword evidence="10" id="KW-1185">Reference proteome</keyword>
<comment type="catalytic activity">
    <reaction evidence="1">
        <text>[protein]-peptidylproline (omega=180) = [protein]-peptidylproline (omega=0)</text>
        <dbReference type="Rhea" id="RHEA:16237"/>
        <dbReference type="Rhea" id="RHEA-COMP:10747"/>
        <dbReference type="Rhea" id="RHEA-COMP:10748"/>
        <dbReference type="ChEBI" id="CHEBI:83833"/>
        <dbReference type="ChEBI" id="CHEBI:83834"/>
        <dbReference type="EC" id="5.2.1.8"/>
    </reaction>
</comment>
<dbReference type="Pfam" id="PF13624">
    <property type="entry name" value="SurA_N_3"/>
    <property type="match status" value="1"/>
</dbReference>
<dbReference type="InterPro" id="IPR000297">
    <property type="entry name" value="PPIase_PpiC"/>
</dbReference>
<evidence type="ECO:0000256" key="3">
    <source>
        <dbReference type="ARBA" id="ARBA00022729"/>
    </source>
</evidence>